<protein>
    <submittedName>
        <fullName evidence="2">Uncharacterized protein</fullName>
    </submittedName>
</protein>
<proteinExistence type="predicted"/>
<accession>A0A1Y3B1B8</accession>
<organism evidence="2 3">
    <name type="scientific">Euroglyphus maynei</name>
    <name type="common">Mayne's house dust mite</name>
    <dbReference type="NCBI Taxonomy" id="6958"/>
    <lineage>
        <taxon>Eukaryota</taxon>
        <taxon>Metazoa</taxon>
        <taxon>Ecdysozoa</taxon>
        <taxon>Arthropoda</taxon>
        <taxon>Chelicerata</taxon>
        <taxon>Arachnida</taxon>
        <taxon>Acari</taxon>
        <taxon>Acariformes</taxon>
        <taxon>Sarcoptiformes</taxon>
        <taxon>Astigmata</taxon>
        <taxon>Psoroptidia</taxon>
        <taxon>Analgoidea</taxon>
        <taxon>Pyroglyphidae</taxon>
        <taxon>Pyroglyphinae</taxon>
        <taxon>Euroglyphus</taxon>
    </lineage>
</organism>
<feature type="transmembrane region" description="Helical" evidence="1">
    <location>
        <begin position="71"/>
        <end position="91"/>
    </location>
</feature>
<keyword evidence="1" id="KW-1133">Transmembrane helix</keyword>
<sequence>MKHLVYVNVMNIFEMYRENVRQYLVVVMEHPFVGINSNAMMIIIAHQIVDFMEKNLKIVKKDVKKPMINRIVFHIFIVINPMIIVSVNKYVC</sequence>
<evidence type="ECO:0000313" key="3">
    <source>
        <dbReference type="Proteomes" id="UP000194236"/>
    </source>
</evidence>
<gene>
    <name evidence="2" type="ORF">BLA29_013203</name>
</gene>
<keyword evidence="1" id="KW-0472">Membrane</keyword>
<reference evidence="2 3" key="1">
    <citation type="submission" date="2017-03" db="EMBL/GenBank/DDBJ databases">
        <title>Genome Survey of Euroglyphus maynei.</title>
        <authorList>
            <person name="Arlian L.G."/>
            <person name="Morgan M.S."/>
            <person name="Rider S.D."/>
        </authorList>
    </citation>
    <scope>NUCLEOTIDE SEQUENCE [LARGE SCALE GENOMIC DNA]</scope>
    <source>
        <strain evidence="2">Arlian Lab</strain>
        <tissue evidence="2">Whole body</tissue>
    </source>
</reference>
<dbReference type="Proteomes" id="UP000194236">
    <property type="component" value="Unassembled WGS sequence"/>
</dbReference>
<evidence type="ECO:0000256" key="1">
    <source>
        <dbReference type="SAM" id="Phobius"/>
    </source>
</evidence>
<keyword evidence="1" id="KW-0812">Transmembrane</keyword>
<evidence type="ECO:0000313" key="2">
    <source>
        <dbReference type="EMBL" id="OTF73844.1"/>
    </source>
</evidence>
<keyword evidence="3" id="KW-1185">Reference proteome</keyword>
<name>A0A1Y3B1B8_EURMA</name>
<comment type="caution">
    <text evidence="2">The sequence shown here is derived from an EMBL/GenBank/DDBJ whole genome shotgun (WGS) entry which is preliminary data.</text>
</comment>
<feature type="transmembrane region" description="Helical" evidence="1">
    <location>
        <begin position="32"/>
        <end position="51"/>
    </location>
</feature>
<dbReference type="EMBL" id="MUJZ01049808">
    <property type="protein sequence ID" value="OTF73844.1"/>
    <property type="molecule type" value="Genomic_DNA"/>
</dbReference>
<dbReference type="AlphaFoldDB" id="A0A1Y3B1B8"/>